<organism evidence="3">
    <name type="scientific">Herbaspirillum huttiense subsp. nephrolepidis</name>
    <dbReference type="NCBI Taxonomy" id="3075126"/>
    <lineage>
        <taxon>Bacteria</taxon>
        <taxon>Pseudomonadati</taxon>
        <taxon>Pseudomonadota</taxon>
        <taxon>Betaproteobacteria</taxon>
        <taxon>Burkholderiales</taxon>
        <taxon>Oxalobacteraceae</taxon>
        <taxon>Herbaspirillum</taxon>
    </lineage>
</organism>
<dbReference type="GO" id="GO:0003677">
    <property type="term" value="F:DNA binding"/>
    <property type="evidence" value="ECO:0007669"/>
    <property type="project" value="UniProtKB-KW"/>
</dbReference>
<sequence>MTKTTSKKTPLPLAKVLGENIALLRKQRSMTQSQLADAVGVEIETLSKYERGILSPRIGQLEKICSVLEVAAWTLFVSAQEQSAFPGFIFSEQIQTLSPKDRKTLQGLVGLYVDAHGAKRK</sequence>
<accession>A0AAE4KBR7</accession>
<dbReference type="Pfam" id="PF01381">
    <property type="entry name" value="HTH_3"/>
    <property type="match status" value="1"/>
</dbReference>
<evidence type="ECO:0000259" key="2">
    <source>
        <dbReference type="PROSITE" id="PS50943"/>
    </source>
</evidence>
<reference evidence="3" key="1">
    <citation type="submission" date="2023-02" db="EMBL/GenBank/DDBJ databases">
        <title>Description of Herbaspirillum huttiense subsp. nephrolepsisexaltata and Herbaspirillum huttiense subsp. lycopersicon.</title>
        <authorList>
            <person name="Poudel M."/>
            <person name="Sharma A."/>
            <person name="Goss E."/>
            <person name="Tapia J.H."/>
            <person name="Harmon C.M."/>
            <person name="Jones J.B."/>
        </authorList>
    </citation>
    <scope>NUCLEOTIDE SEQUENCE</scope>
    <source>
        <strain evidence="3">NC40101</strain>
    </source>
</reference>
<comment type="caution">
    <text evidence="3">The sequence shown here is derived from an EMBL/GenBank/DDBJ whole genome shotgun (WGS) entry which is preliminary data.</text>
</comment>
<dbReference type="PANTHER" id="PTHR46558:SF4">
    <property type="entry name" value="DNA-BIDING PHAGE PROTEIN"/>
    <property type="match status" value="1"/>
</dbReference>
<evidence type="ECO:0000256" key="1">
    <source>
        <dbReference type="ARBA" id="ARBA00023125"/>
    </source>
</evidence>
<gene>
    <name evidence="3" type="ORF">RJN63_28945</name>
</gene>
<dbReference type="InterPro" id="IPR001387">
    <property type="entry name" value="Cro/C1-type_HTH"/>
</dbReference>
<dbReference type="SUPFAM" id="SSF47413">
    <property type="entry name" value="lambda repressor-like DNA-binding domains"/>
    <property type="match status" value="1"/>
</dbReference>
<dbReference type="RefSeq" id="WP_310839099.1">
    <property type="nucleotide sequence ID" value="NZ_JAVLSM010000027.1"/>
</dbReference>
<protein>
    <submittedName>
        <fullName evidence="3">Helix-turn-helix transcriptional regulator</fullName>
    </submittedName>
</protein>
<dbReference type="InterPro" id="IPR010982">
    <property type="entry name" value="Lambda_DNA-bd_dom_sf"/>
</dbReference>
<name>A0AAE4KBR7_9BURK</name>
<dbReference type="Gene3D" id="1.10.260.40">
    <property type="entry name" value="lambda repressor-like DNA-binding domains"/>
    <property type="match status" value="1"/>
</dbReference>
<dbReference type="PROSITE" id="PS50943">
    <property type="entry name" value="HTH_CROC1"/>
    <property type="match status" value="1"/>
</dbReference>
<dbReference type="PANTHER" id="PTHR46558">
    <property type="entry name" value="TRACRIPTIONAL REGULATORY PROTEIN-RELATED-RELATED"/>
    <property type="match status" value="1"/>
</dbReference>
<dbReference type="AlphaFoldDB" id="A0AAE4KBR7"/>
<dbReference type="CDD" id="cd00093">
    <property type="entry name" value="HTH_XRE"/>
    <property type="match status" value="1"/>
</dbReference>
<keyword evidence="1" id="KW-0238">DNA-binding</keyword>
<dbReference type="EMBL" id="JAVRAA010000030">
    <property type="protein sequence ID" value="MDT0340887.1"/>
    <property type="molecule type" value="Genomic_DNA"/>
</dbReference>
<proteinExistence type="predicted"/>
<feature type="domain" description="HTH cro/C1-type" evidence="2">
    <location>
        <begin position="21"/>
        <end position="76"/>
    </location>
</feature>
<dbReference type="SMART" id="SM00530">
    <property type="entry name" value="HTH_XRE"/>
    <property type="match status" value="1"/>
</dbReference>
<evidence type="ECO:0000313" key="3">
    <source>
        <dbReference type="EMBL" id="MDT0340887.1"/>
    </source>
</evidence>